<feature type="transmembrane region" description="Helical" evidence="8">
    <location>
        <begin position="457"/>
        <end position="476"/>
    </location>
</feature>
<feature type="transmembrane region" description="Helical" evidence="8">
    <location>
        <begin position="30"/>
        <end position="50"/>
    </location>
</feature>
<proteinExistence type="predicted"/>
<accession>A0A3N1DCZ8</accession>
<dbReference type="PROSITE" id="PS50850">
    <property type="entry name" value="MFS"/>
    <property type="match status" value="1"/>
</dbReference>
<keyword evidence="5 8" id="KW-1133">Transmembrane helix</keyword>
<dbReference type="InterPro" id="IPR020846">
    <property type="entry name" value="MFS_dom"/>
</dbReference>
<feature type="transmembrane region" description="Helical" evidence="8">
    <location>
        <begin position="287"/>
        <end position="310"/>
    </location>
</feature>
<dbReference type="Gene3D" id="1.20.1250.20">
    <property type="entry name" value="MFS general substrate transporter like domains"/>
    <property type="match status" value="2"/>
</dbReference>
<gene>
    <name evidence="10" type="ORF">EDD29_8760</name>
</gene>
<dbReference type="InterPro" id="IPR036259">
    <property type="entry name" value="MFS_trans_sf"/>
</dbReference>
<feature type="transmembrane region" description="Helical" evidence="8">
    <location>
        <begin position="99"/>
        <end position="118"/>
    </location>
</feature>
<dbReference type="InterPro" id="IPR011701">
    <property type="entry name" value="MFS"/>
</dbReference>
<evidence type="ECO:0000313" key="11">
    <source>
        <dbReference type="Proteomes" id="UP000272400"/>
    </source>
</evidence>
<dbReference type="PANTHER" id="PTHR42718">
    <property type="entry name" value="MAJOR FACILITATOR SUPERFAMILY MULTIDRUG TRANSPORTER MFSC"/>
    <property type="match status" value="1"/>
</dbReference>
<dbReference type="PANTHER" id="PTHR42718:SF46">
    <property type="entry name" value="BLR6921 PROTEIN"/>
    <property type="match status" value="1"/>
</dbReference>
<feature type="transmembrane region" description="Helical" evidence="8">
    <location>
        <begin position="428"/>
        <end position="451"/>
    </location>
</feature>
<feature type="transmembrane region" description="Helical" evidence="8">
    <location>
        <begin position="322"/>
        <end position="346"/>
    </location>
</feature>
<feature type="transmembrane region" description="Helical" evidence="8">
    <location>
        <begin position="70"/>
        <end position="87"/>
    </location>
</feature>
<keyword evidence="2" id="KW-0813">Transport</keyword>
<evidence type="ECO:0000256" key="2">
    <source>
        <dbReference type="ARBA" id="ARBA00022448"/>
    </source>
</evidence>
<feature type="transmembrane region" description="Helical" evidence="8">
    <location>
        <begin position="250"/>
        <end position="267"/>
    </location>
</feature>
<evidence type="ECO:0000256" key="5">
    <source>
        <dbReference type="ARBA" id="ARBA00022989"/>
    </source>
</evidence>
<evidence type="ECO:0000256" key="1">
    <source>
        <dbReference type="ARBA" id="ARBA00004651"/>
    </source>
</evidence>
<feature type="transmembrane region" description="Helical" evidence="8">
    <location>
        <begin position="358"/>
        <end position="378"/>
    </location>
</feature>
<keyword evidence="4 8" id="KW-0812">Transmembrane</keyword>
<evidence type="ECO:0000256" key="6">
    <source>
        <dbReference type="ARBA" id="ARBA00023136"/>
    </source>
</evidence>
<keyword evidence="6 8" id="KW-0472">Membrane</keyword>
<feature type="transmembrane region" description="Helical" evidence="8">
    <location>
        <begin position="188"/>
        <end position="208"/>
    </location>
</feature>
<feature type="transmembrane region" description="Helical" evidence="8">
    <location>
        <begin position="384"/>
        <end position="407"/>
    </location>
</feature>
<feature type="transmembrane region" description="Helical" evidence="8">
    <location>
        <begin position="220"/>
        <end position="238"/>
    </location>
</feature>
<dbReference type="Pfam" id="PF07690">
    <property type="entry name" value="MFS_1"/>
    <property type="match status" value="1"/>
</dbReference>
<dbReference type="EMBL" id="RJKE01000001">
    <property type="protein sequence ID" value="ROO91018.1"/>
    <property type="molecule type" value="Genomic_DNA"/>
</dbReference>
<protein>
    <submittedName>
        <fullName evidence="10">Putative MFS family arabinose efflux permease</fullName>
    </submittedName>
</protein>
<dbReference type="SUPFAM" id="SSF103473">
    <property type="entry name" value="MFS general substrate transporter"/>
    <property type="match status" value="1"/>
</dbReference>
<evidence type="ECO:0000256" key="8">
    <source>
        <dbReference type="SAM" id="Phobius"/>
    </source>
</evidence>
<reference evidence="10 11" key="1">
    <citation type="submission" date="2018-11" db="EMBL/GenBank/DDBJ databases">
        <title>Sequencing the genomes of 1000 actinobacteria strains.</title>
        <authorList>
            <person name="Klenk H.-P."/>
        </authorList>
    </citation>
    <scope>NUCLEOTIDE SEQUENCE [LARGE SCALE GENOMIC DNA]</scope>
    <source>
        <strain evidence="10 11">DSM 44254</strain>
    </source>
</reference>
<dbReference type="RefSeq" id="WP_246053321.1">
    <property type="nucleotide sequence ID" value="NZ_RJKE01000001.1"/>
</dbReference>
<comment type="caution">
    <text evidence="10">The sequence shown here is derived from an EMBL/GenBank/DDBJ whole genome shotgun (WGS) entry which is preliminary data.</text>
</comment>
<comment type="subcellular location">
    <subcellularLocation>
        <location evidence="1">Cell membrane</location>
        <topology evidence="1">Multi-pass membrane protein</topology>
    </subcellularLocation>
</comment>
<name>A0A3N1DCZ8_9ACTN</name>
<feature type="domain" description="Major facilitator superfamily (MFS) profile" evidence="9">
    <location>
        <begin position="33"/>
        <end position="480"/>
    </location>
</feature>
<sequence>MTSTVPDAPTTEEDRQPTPGEGTAPAGRSVWITLIALALAGSVVSIQQTLVIPLLPTISATFDVAVTDVTWLFTASLLAGAVATPLLSRFGDMYGKKPMMLLTLGLLAAGSVICALSADLGVLIFGRAVQGVSAAMIPLAIGTIRDTFPRERVMSAIGIVSATLGVGGAVGMLITGLISSHTPDHHPVFWVAAGAAVLAFALVVLVVPNGGVRHGGRPDLAGAALLAVVLVCLLLAISQGNSWGWTSPRVLGLFAAALVLGAGWVVLETKVAEPLVRMSILIGRKSLSANIASVFLGFSMYGSFTLIAALVQASPEKVGYGLGGTVLTVGLVALPNTVAMVGASFLCGRLAARIGAAYTLALGSAVAGASYLTLALWHSTVRDFLIFNFLQGLGFGIAYASIGTLAVQHVPMDSSGIASGINVLVRTAGGSVSAAIGAAILTGGGLVPTIGDYVLCLYIVLGGSVGAAVVAAVHGLRHRD</sequence>
<feature type="transmembrane region" description="Helical" evidence="8">
    <location>
        <begin position="156"/>
        <end position="176"/>
    </location>
</feature>
<dbReference type="InterPro" id="IPR001958">
    <property type="entry name" value="Tet-R_TetA/multi-R_MdtG-like"/>
</dbReference>
<keyword evidence="3" id="KW-1003">Cell membrane</keyword>
<dbReference type="Proteomes" id="UP000272400">
    <property type="component" value="Unassembled WGS sequence"/>
</dbReference>
<feature type="region of interest" description="Disordered" evidence="7">
    <location>
        <begin position="1"/>
        <end position="24"/>
    </location>
</feature>
<keyword evidence="11" id="KW-1185">Reference proteome</keyword>
<dbReference type="PRINTS" id="PR01035">
    <property type="entry name" value="TCRTETA"/>
</dbReference>
<evidence type="ECO:0000256" key="7">
    <source>
        <dbReference type="SAM" id="MobiDB-lite"/>
    </source>
</evidence>
<dbReference type="GO" id="GO:0022857">
    <property type="term" value="F:transmembrane transporter activity"/>
    <property type="evidence" value="ECO:0007669"/>
    <property type="project" value="InterPro"/>
</dbReference>
<dbReference type="AlphaFoldDB" id="A0A3N1DCZ8"/>
<evidence type="ECO:0000256" key="4">
    <source>
        <dbReference type="ARBA" id="ARBA00022692"/>
    </source>
</evidence>
<organism evidence="10 11">
    <name type="scientific">Actinocorallia herbida</name>
    <dbReference type="NCBI Taxonomy" id="58109"/>
    <lineage>
        <taxon>Bacteria</taxon>
        <taxon>Bacillati</taxon>
        <taxon>Actinomycetota</taxon>
        <taxon>Actinomycetes</taxon>
        <taxon>Streptosporangiales</taxon>
        <taxon>Thermomonosporaceae</taxon>
        <taxon>Actinocorallia</taxon>
    </lineage>
</organism>
<dbReference type="GO" id="GO:0005886">
    <property type="term" value="C:plasma membrane"/>
    <property type="evidence" value="ECO:0007669"/>
    <property type="project" value="UniProtKB-SubCell"/>
</dbReference>
<feature type="transmembrane region" description="Helical" evidence="8">
    <location>
        <begin position="124"/>
        <end position="144"/>
    </location>
</feature>
<evidence type="ECO:0000313" key="10">
    <source>
        <dbReference type="EMBL" id="ROO91018.1"/>
    </source>
</evidence>
<evidence type="ECO:0000256" key="3">
    <source>
        <dbReference type="ARBA" id="ARBA00022475"/>
    </source>
</evidence>
<evidence type="ECO:0000259" key="9">
    <source>
        <dbReference type="PROSITE" id="PS50850"/>
    </source>
</evidence>